<evidence type="ECO:0000313" key="2">
    <source>
        <dbReference type="Proteomes" id="UP000316096"/>
    </source>
</evidence>
<name>A0A543CGW1_9ACTN</name>
<proteinExistence type="predicted"/>
<dbReference type="RefSeq" id="WP_141955208.1">
    <property type="nucleotide sequence ID" value="NZ_VFOZ01000001.1"/>
</dbReference>
<reference evidence="1 2" key="1">
    <citation type="submission" date="2019-06" db="EMBL/GenBank/DDBJ databases">
        <title>Sequencing the genomes of 1000 actinobacteria strains.</title>
        <authorList>
            <person name="Klenk H.-P."/>
        </authorList>
    </citation>
    <scope>NUCLEOTIDE SEQUENCE [LARGE SCALE GENOMIC DNA]</scope>
    <source>
        <strain evidence="1 2">DSM 102200</strain>
    </source>
</reference>
<dbReference type="GO" id="GO:0003677">
    <property type="term" value="F:DNA binding"/>
    <property type="evidence" value="ECO:0007669"/>
    <property type="project" value="UniProtKB-KW"/>
</dbReference>
<keyword evidence="2" id="KW-1185">Reference proteome</keyword>
<sequence length="148" mass="16403">MSEFGDLANLDIERLLRISEDYSAKVQEMQERSAELKGFAESKDRRIKVTCTVSGGVTDIDIDPRAMRMPTANFAETLKTLIHDANADLQSQLSDLMTEIYGADANPLASEQNRKSAEEKVEGAASMFDRTLGEAMTELERISKQLGL</sequence>
<dbReference type="EMBL" id="VFOZ01000001">
    <property type="protein sequence ID" value="TQL96341.1"/>
    <property type="molecule type" value="Genomic_DNA"/>
</dbReference>
<dbReference type="InterPro" id="IPR036894">
    <property type="entry name" value="YbaB-like_sf"/>
</dbReference>
<comment type="caution">
    <text evidence="1">The sequence shown here is derived from an EMBL/GenBank/DDBJ whole genome shotgun (WGS) entry which is preliminary data.</text>
</comment>
<keyword evidence="1" id="KW-0238">DNA-binding</keyword>
<dbReference type="Gene3D" id="3.30.1310.10">
    <property type="entry name" value="Nucleoid-associated protein YbaB-like domain"/>
    <property type="match status" value="1"/>
</dbReference>
<dbReference type="InterPro" id="IPR004401">
    <property type="entry name" value="YbaB/EbfC"/>
</dbReference>
<dbReference type="Proteomes" id="UP000316096">
    <property type="component" value="Unassembled WGS sequence"/>
</dbReference>
<accession>A0A543CGW1</accession>
<dbReference type="SUPFAM" id="SSF82607">
    <property type="entry name" value="YbaB-like"/>
    <property type="match status" value="1"/>
</dbReference>
<dbReference type="Pfam" id="PF02575">
    <property type="entry name" value="YbaB_DNA_bd"/>
    <property type="match status" value="1"/>
</dbReference>
<gene>
    <name evidence="1" type="ORF">FB559_1867</name>
</gene>
<dbReference type="AlphaFoldDB" id="A0A543CGW1"/>
<organism evidence="1 2">
    <name type="scientific">Actinoallomurus bryophytorum</name>
    <dbReference type="NCBI Taxonomy" id="1490222"/>
    <lineage>
        <taxon>Bacteria</taxon>
        <taxon>Bacillati</taxon>
        <taxon>Actinomycetota</taxon>
        <taxon>Actinomycetes</taxon>
        <taxon>Streptosporangiales</taxon>
        <taxon>Thermomonosporaceae</taxon>
        <taxon>Actinoallomurus</taxon>
    </lineage>
</organism>
<dbReference type="OrthoDB" id="3829223at2"/>
<evidence type="ECO:0000313" key="1">
    <source>
        <dbReference type="EMBL" id="TQL96341.1"/>
    </source>
</evidence>
<protein>
    <submittedName>
        <fullName evidence="1">YbaB/EbfC DNA-binding family protein</fullName>
    </submittedName>
</protein>